<evidence type="ECO:0000313" key="2">
    <source>
        <dbReference type="Proteomes" id="UP000324222"/>
    </source>
</evidence>
<name>A0A5B7FE20_PORTR</name>
<sequence>MLVEQRVAQTKWLEGTLTLRSDRFKERSDVTGEPCGSPCGHQETAKFEFKLPTMHLVVRGHPITKSEFRQAEICQILMVDEVNLLINGAHLCIYLCMWKYLQASIVVALTLTHCSVAQLSGMGHSTADWLRAADIEKFASQAAGIGAQQVQ</sequence>
<accession>A0A5B7FE20</accession>
<organism evidence="1 2">
    <name type="scientific">Portunus trituberculatus</name>
    <name type="common">Swimming crab</name>
    <name type="synonym">Neptunus trituberculatus</name>
    <dbReference type="NCBI Taxonomy" id="210409"/>
    <lineage>
        <taxon>Eukaryota</taxon>
        <taxon>Metazoa</taxon>
        <taxon>Ecdysozoa</taxon>
        <taxon>Arthropoda</taxon>
        <taxon>Crustacea</taxon>
        <taxon>Multicrustacea</taxon>
        <taxon>Malacostraca</taxon>
        <taxon>Eumalacostraca</taxon>
        <taxon>Eucarida</taxon>
        <taxon>Decapoda</taxon>
        <taxon>Pleocyemata</taxon>
        <taxon>Brachyura</taxon>
        <taxon>Eubrachyura</taxon>
        <taxon>Portunoidea</taxon>
        <taxon>Portunidae</taxon>
        <taxon>Portuninae</taxon>
        <taxon>Portunus</taxon>
    </lineage>
</organism>
<reference evidence="1 2" key="1">
    <citation type="submission" date="2019-05" db="EMBL/GenBank/DDBJ databases">
        <title>Another draft genome of Portunus trituberculatus and its Hox gene families provides insights of decapod evolution.</title>
        <authorList>
            <person name="Jeong J.-H."/>
            <person name="Song I."/>
            <person name="Kim S."/>
            <person name="Choi T."/>
            <person name="Kim D."/>
            <person name="Ryu S."/>
            <person name="Kim W."/>
        </authorList>
    </citation>
    <scope>NUCLEOTIDE SEQUENCE [LARGE SCALE GENOMIC DNA]</scope>
    <source>
        <tissue evidence="1">Muscle</tissue>
    </source>
</reference>
<gene>
    <name evidence="1" type="ORF">E2C01_037462</name>
</gene>
<evidence type="ECO:0000313" key="1">
    <source>
        <dbReference type="EMBL" id="MPC43807.1"/>
    </source>
</evidence>
<keyword evidence="2" id="KW-1185">Reference proteome</keyword>
<dbReference type="Proteomes" id="UP000324222">
    <property type="component" value="Unassembled WGS sequence"/>
</dbReference>
<dbReference type="EMBL" id="VSRR010006003">
    <property type="protein sequence ID" value="MPC43807.1"/>
    <property type="molecule type" value="Genomic_DNA"/>
</dbReference>
<comment type="caution">
    <text evidence="1">The sequence shown here is derived from an EMBL/GenBank/DDBJ whole genome shotgun (WGS) entry which is preliminary data.</text>
</comment>
<dbReference type="AlphaFoldDB" id="A0A5B7FE20"/>
<protein>
    <submittedName>
        <fullName evidence="1">Uncharacterized protein</fullName>
    </submittedName>
</protein>
<proteinExistence type="predicted"/>